<reference evidence="5" key="2">
    <citation type="submission" date="2020-09" db="EMBL/GenBank/DDBJ databases">
        <authorList>
            <person name="Sun Q."/>
            <person name="Zhou Y."/>
        </authorList>
    </citation>
    <scope>NUCLEOTIDE SEQUENCE</scope>
    <source>
        <strain evidence="5">CGMCC 1.16548</strain>
    </source>
</reference>
<dbReference type="PROSITE" id="PS50949">
    <property type="entry name" value="HTH_GNTR"/>
    <property type="match status" value="1"/>
</dbReference>
<dbReference type="Proteomes" id="UP000617531">
    <property type="component" value="Unassembled WGS sequence"/>
</dbReference>
<dbReference type="SMART" id="SM00345">
    <property type="entry name" value="HTH_GNTR"/>
    <property type="match status" value="1"/>
</dbReference>
<reference evidence="5" key="1">
    <citation type="journal article" date="2014" name="Int. J. Syst. Evol. Microbiol.">
        <title>Complete genome sequence of Corynebacterium casei LMG S-19264T (=DSM 44701T), isolated from a smear-ripened cheese.</title>
        <authorList>
            <consortium name="US DOE Joint Genome Institute (JGI-PGF)"/>
            <person name="Walter F."/>
            <person name="Albersmeier A."/>
            <person name="Kalinowski J."/>
            <person name="Ruckert C."/>
        </authorList>
    </citation>
    <scope>NUCLEOTIDE SEQUENCE</scope>
    <source>
        <strain evidence="5">CGMCC 1.16548</strain>
    </source>
</reference>
<evidence type="ECO:0000313" key="5">
    <source>
        <dbReference type="EMBL" id="GHF18991.1"/>
    </source>
</evidence>
<dbReference type="RefSeq" id="WP_191283331.1">
    <property type="nucleotide sequence ID" value="NZ_BNAI01000003.1"/>
</dbReference>
<dbReference type="SUPFAM" id="SSF48008">
    <property type="entry name" value="GntR ligand-binding domain-like"/>
    <property type="match status" value="1"/>
</dbReference>
<dbReference type="Pfam" id="PF07729">
    <property type="entry name" value="FCD"/>
    <property type="match status" value="1"/>
</dbReference>
<proteinExistence type="predicted"/>
<evidence type="ECO:0000256" key="2">
    <source>
        <dbReference type="ARBA" id="ARBA00023125"/>
    </source>
</evidence>
<dbReference type="AlphaFoldDB" id="A0A8J3M0Y2"/>
<evidence type="ECO:0000259" key="4">
    <source>
        <dbReference type="PROSITE" id="PS50949"/>
    </source>
</evidence>
<evidence type="ECO:0000256" key="1">
    <source>
        <dbReference type="ARBA" id="ARBA00023015"/>
    </source>
</evidence>
<keyword evidence="6" id="KW-1185">Reference proteome</keyword>
<dbReference type="InterPro" id="IPR011711">
    <property type="entry name" value="GntR_C"/>
</dbReference>
<comment type="caution">
    <text evidence="5">The sequence shown here is derived from an EMBL/GenBank/DDBJ whole genome shotgun (WGS) entry which is preliminary data.</text>
</comment>
<accession>A0A8J3M0Y2</accession>
<dbReference type="EMBL" id="BNAI01000003">
    <property type="protein sequence ID" value="GHF18991.1"/>
    <property type="molecule type" value="Genomic_DNA"/>
</dbReference>
<dbReference type="GO" id="GO:0003677">
    <property type="term" value="F:DNA binding"/>
    <property type="evidence" value="ECO:0007669"/>
    <property type="project" value="UniProtKB-KW"/>
</dbReference>
<dbReference type="Gene3D" id="1.20.120.530">
    <property type="entry name" value="GntR ligand-binding domain-like"/>
    <property type="match status" value="1"/>
</dbReference>
<dbReference type="Gene3D" id="1.10.10.10">
    <property type="entry name" value="Winged helix-like DNA-binding domain superfamily/Winged helix DNA-binding domain"/>
    <property type="match status" value="1"/>
</dbReference>
<dbReference type="PANTHER" id="PTHR43537:SF24">
    <property type="entry name" value="GLUCONATE OPERON TRANSCRIPTIONAL REPRESSOR"/>
    <property type="match status" value="1"/>
</dbReference>
<dbReference type="SUPFAM" id="SSF46785">
    <property type="entry name" value="Winged helix' DNA-binding domain"/>
    <property type="match status" value="1"/>
</dbReference>
<keyword evidence="3" id="KW-0804">Transcription</keyword>
<dbReference type="Pfam" id="PF00392">
    <property type="entry name" value="GntR"/>
    <property type="match status" value="1"/>
</dbReference>
<dbReference type="InterPro" id="IPR000524">
    <property type="entry name" value="Tscrpt_reg_HTH_GntR"/>
</dbReference>
<dbReference type="SMART" id="SM00895">
    <property type="entry name" value="FCD"/>
    <property type="match status" value="1"/>
</dbReference>
<name>A0A8J3M0Y2_9MICO</name>
<gene>
    <name evidence="5" type="primary">hypR</name>
    <name evidence="5" type="ORF">GCM10011600_19940</name>
</gene>
<protein>
    <submittedName>
        <fullName evidence="5">GntR family transcriptional regulator</fullName>
    </submittedName>
</protein>
<dbReference type="InterPro" id="IPR008920">
    <property type="entry name" value="TF_FadR/GntR_C"/>
</dbReference>
<keyword evidence="2" id="KW-0238">DNA-binding</keyword>
<organism evidence="5 6">
    <name type="scientific">Pseudolysinimonas yzui</name>
    <dbReference type="NCBI Taxonomy" id="2708254"/>
    <lineage>
        <taxon>Bacteria</taxon>
        <taxon>Bacillati</taxon>
        <taxon>Actinomycetota</taxon>
        <taxon>Actinomycetes</taxon>
        <taxon>Micrococcales</taxon>
        <taxon>Microbacteriaceae</taxon>
        <taxon>Pseudolysinimonas</taxon>
    </lineage>
</organism>
<keyword evidence="1" id="KW-0805">Transcription regulation</keyword>
<dbReference type="GO" id="GO:0003700">
    <property type="term" value="F:DNA-binding transcription factor activity"/>
    <property type="evidence" value="ECO:0007669"/>
    <property type="project" value="InterPro"/>
</dbReference>
<sequence length="235" mass="25741">MTIHRPARMADQVTRVLRDRIVDGTLPAGSRIDIGETANELGVSPTPVREALVQLESLGLLTREPYRGAVVVGIDLNRLEEVTALRIDLEGRAAELGVPRLSDADLERMREVLGQLERGSDDAAFSLGLFNELNREFHSVIYRASDSPTLVRLIDLLGAEADRMRLHVDVRAPFAEAFHRQILAGCERRDAPAVAAATRQHLLEAYIAMRHGDDTISPGILADVLSSTGTEARHG</sequence>
<dbReference type="InterPro" id="IPR036388">
    <property type="entry name" value="WH-like_DNA-bd_sf"/>
</dbReference>
<dbReference type="PANTHER" id="PTHR43537">
    <property type="entry name" value="TRANSCRIPTIONAL REGULATOR, GNTR FAMILY"/>
    <property type="match status" value="1"/>
</dbReference>
<dbReference type="InterPro" id="IPR036390">
    <property type="entry name" value="WH_DNA-bd_sf"/>
</dbReference>
<dbReference type="CDD" id="cd07377">
    <property type="entry name" value="WHTH_GntR"/>
    <property type="match status" value="1"/>
</dbReference>
<feature type="domain" description="HTH gntR-type" evidence="4">
    <location>
        <begin position="7"/>
        <end position="74"/>
    </location>
</feature>
<evidence type="ECO:0000313" key="6">
    <source>
        <dbReference type="Proteomes" id="UP000617531"/>
    </source>
</evidence>
<evidence type="ECO:0000256" key="3">
    <source>
        <dbReference type="ARBA" id="ARBA00023163"/>
    </source>
</evidence>